<dbReference type="EC" id="2.4.1.-" evidence="11"/>
<feature type="transmembrane region" description="Helical" evidence="11">
    <location>
        <begin position="229"/>
        <end position="250"/>
    </location>
</feature>
<keyword evidence="4 11" id="KW-0328">Glycosyltransferase</keyword>
<keyword evidence="14" id="KW-1185">Reference proteome</keyword>
<feature type="transmembrane region" description="Helical" evidence="11">
    <location>
        <begin position="184"/>
        <end position="201"/>
    </location>
</feature>
<dbReference type="STRING" id="289078.A0A2X0MAM3"/>
<feature type="transmembrane region" description="Helical" evidence="11">
    <location>
        <begin position="324"/>
        <end position="346"/>
    </location>
</feature>
<dbReference type="UniPathway" id="UPA00378"/>
<name>A0A2X0MAM3_9BASI</name>
<evidence type="ECO:0000256" key="1">
    <source>
        <dbReference type="ARBA" id="ARBA00004477"/>
    </source>
</evidence>
<feature type="transmembrane region" description="Helical" evidence="11">
    <location>
        <begin position="405"/>
        <end position="424"/>
    </location>
</feature>
<protein>
    <recommendedName>
        <fullName evidence="11">Alpha-1,3-glucosyltransferase</fullName>
        <ecNumber evidence="11">2.4.1.-</ecNumber>
    </recommendedName>
</protein>
<feature type="region of interest" description="Disordered" evidence="12">
    <location>
        <begin position="1"/>
        <end position="56"/>
    </location>
</feature>
<proteinExistence type="inferred from homology"/>
<gene>
    <name evidence="13" type="ORF">BZ3500_MVSOF-1268-A1-R1_CHR2-1G04212</name>
</gene>
<evidence type="ECO:0000256" key="6">
    <source>
        <dbReference type="ARBA" id="ARBA00022692"/>
    </source>
</evidence>
<evidence type="ECO:0000256" key="3">
    <source>
        <dbReference type="ARBA" id="ARBA00008715"/>
    </source>
</evidence>
<keyword evidence="8 11" id="KW-1133">Transmembrane helix</keyword>
<organism evidence="13 14">
    <name type="scientific">Microbotryum saponariae</name>
    <dbReference type="NCBI Taxonomy" id="289078"/>
    <lineage>
        <taxon>Eukaryota</taxon>
        <taxon>Fungi</taxon>
        <taxon>Dikarya</taxon>
        <taxon>Basidiomycota</taxon>
        <taxon>Pucciniomycotina</taxon>
        <taxon>Microbotryomycetes</taxon>
        <taxon>Microbotryales</taxon>
        <taxon>Microbotryaceae</taxon>
        <taxon>Microbotryum</taxon>
    </lineage>
</organism>
<evidence type="ECO:0000256" key="9">
    <source>
        <dbReference type="ARBA" id="ARBA00023136"/>
    </source>
</evidence>
<keyword evidence="5 11" id="KW-0808">Transferase</keyword>
<keyword evidence="6 11" id="KW-0812">Transmembrane</keyword>
<dbReference type="AlphaFoldDB" id="A0A2X0MAM3"/>
<accession>A0A2X0MAM3</accession>
<dbReference type="InterPro" id="IPR004856">
    <property type="entry name" value="Glyco_trans_ALG6/ALG8"/>
</dbReference>
<comment type="subcellular location">
    <subcellularLocation>
        <location evidence="1 11">Endoplasmic reticulum membrane</location>
        <topology evidence="1 11">Multi-pass membrane protein</topology>
    </subcellularLocation>
</comment>
<feature type="transmembrane region" description="Helical" evidence="11">
    <location>
        <begin position="283"/>
        <end position="303"/>
    </location>
</feature>
<feature type="transmembrane region" description="Helical" evidence="11">
    <location>
        <begin position="372"/>
        <end position="393"/>
    </location>
</feature>
<evidence type="ECO:0000256" key="7">
    <source>
        <dbReference type="ARBA" id="ARBA00022824"/>
    </source>
</evidence>
<evidence type="ECO:0000313" key="13">
    <source>
        <dbReference type="EMBL" id="SCZ88135.1"/>
    </source>
</evidence>
<dbReference type="EMBL" id="FMWP01000012">
    <property type="protein sequence ID" value="SCZ88135.1"/>
    <property type="molecule type" value="Genomic_DNA"/>
</dbReference>
<dbReference type="GO" id="GO:0005789">
    <property type="term" value="C:endoplasmic reticulum membrane"/>
    <property type="evidence" value="ECO:0007669"/>
    <property type="project" value="UniProtKB-SubCell"/>
</dbReference>
<feature type="compositionally biased region" description="Pro residues" evidence="12">
    <location>
        <begin position="13"/>
        <end position="22"/>
    </location>
</feature>
<comment type="catalytic activity">
    <reaction evidence="10">
        <text>an alpha-D-Glc-(1-&gt;3)-alpha-D-Man-(1-&gt;2)-alpha-D-Man-(1-&gt;2)-alpha-D-Man-(1-&gt;3)-[alpha-D-Man-(1-&gt;2)-alpha-D-Man-(1-&gt;3)-[alpha-D-Man-(1-&gt;2)-alpha-D-Man-(1-&gt;6)]-alpha-D-Man-(1-&gt;6)]-beta-D-Man-(1-&gt;4)-beta-D-GlcNAc-(1-&gt;4)-alpha-D-GlcNAc-diphospho-di-trans,poly-cis-dolichol + a di-trans,poly-cis-dolichyl beta-D-glucosyl phosphate = an alpha-D-Glc-(1-&gt;3)-alpha-D-Glc-(1-&gt;3)-alpha-D-Man-(1-&gt;2)-alpha-D-Man-(1-&gt;2)-alpha-D-Man-(1-&gt;3)-[alpha-D-Man-(1-&gt;2)-alpha-D-Man-(1-&gt;3)-[alpha-D-Man-(1-&gt;2)-alpha-D-Man-(1-&gt;6)]-alpha-D-Man-(1-&gt;6)]-beta-D-Man-(1-&gt;4)-beta-D-GlcNAc-(1-&gt;4)-alpha-D-GlcNAc-diphospho-di-trans,poly-cis-dolichol + a di-trans,poly-cis-dolichyl phosphate + H(+)</text>
        <dbReference type="Rhea" id="RHEA:31307"/>
        <dbReference type="Rhea" id="RHEA-COMP:19498"/>
        <dbReference type="Rhea" id="RHEA-COMP:19502"/>
        <dbReference type="Rhea" id="RHEA-COMP:19521"/>
        <dbReference type="Rhea" id="RHEA-COMP:19522"/>
        <dbReference type="ChEBI" id="CHEBI:15378"/>
        <dbReference type="ChEBI" id="CHEBI:57525"/>
        <dbReference type="ChEBI" id="CHEBI:57683"/>
        <dbReference type="ChEBI" id="CHEBI:132521"/>
        <dbReference type="ChEBI" id="CHEBI:132522"/>
        <dbReference type="EC" id="2.4.1.265"/>
    </reaction>
    <physiologicalReaction direction="left-to-right" evidence="10">
        <dbReference type="Rhea" id="RHEA:31308"/>
    </physiologicalReaction>
</comment>
<sequence length="610" mass="67864">MSTRSRTSRAPRDLPPPLPPTPSHFKAESNAGTGMNGNGSKSPVSSPPPPGNRQPPWWRLSSSERDVLLVSLLVKLLLFPAYRSTDFEVHRNWLAITHSLPLSRWYYDTTSIWTLDYPPFFAYFERVLAFFAYIVDPKIVRLDNLEYAAWSVVAFQRTTVVLSELVLATALLMWSRRSKKPDHTTAFLIAASVLLHPGLIIVDHIHFQYNGFLLGILLWSVVAAREDNLYLSAALFAALLNFKHIFIYLAPPYFVFLLRRHCFSSGRQYCALIGFLSDRLVELGALVTAVFAVAFGPFLLAGGPSAIRQILSRLFPFQRGLNHAYWAGNVWAIVSTVDRVLVKYLLKRGWPISPDAITSASRGIVGKTTFGVLPTVTPGLCFTITLSFSMIYLAKLWVDPTYKRFLDSLVLSAFTSFLWGWHVHEKAVLLFLVPLSLTAAEDEHHLRTFIVATTAGVYSLFPLLIKPNETPVKVLYSLLWAAIVFPAVRKVVYRPLPNLMSVLINYGELLYLAGFAVLHLYTEVLHGILFSTPSASSAAAQIVTSLPTHIVNGTAMLCGSPGGPACAAEPLAKVAAESTMEFLPLMLTSLYCSVGIIWAWLRLSVIYLWT</sequence>
<keyword evidence="9 11" id="KW-0472">Membrane</keyword>
<evidence type="ECO:0000256" key="12">
    <source>
        <dbReference type="SAM" id="MobiDB-lite"/>
    </source>
</evidence>
<feature type="transmembrane region" description="Helical" evidence="11">
    <location>
        <begin position="472"/>
        <end position="489"/>
    </location>
</feature>
<dbReference type="Proteomes" id="UP000249723">
    <property type="component" value="Unassembled WGS sequence"/>
</dbReference>
<evidence type="ECO:0000256" key="4">
    <source>
        <dbReference type="ARBA" id="ARBA00022676"/>
    </source>
</evidence>
<dbReference type="PANTHER" id="PTHR12413:SF2">
    <property type="entry name" value="DOLICHYL PYROPHOSPHATE GLC1MAN9GLCNAC2 ALPHA-1,3-GLUCOSYLTRANSFERASE-RELATED"/>
    <property type="match status" value="1"/>
</dbReference>
<keyword evidence="7 11" id="KW-0256">Endoplasmic reticulum</keyword>
<evidence type="ECO:0000256" key="10">
    <source>
        <dbReference type="ARBA" id="ARBA00047346"/>
    </source>
</evidence>
<evidence type="ECO:0000256" key="8">
    <source>
        <dbReference type="ARBA" id="ARBA00022989"/>
    </source>
</evidence>
<evidence type="ECO:0000256" key="5">
    <source>
        <dbReference type="ARBA" id="ARBA00022679"/>
    </source>
</evidence>
<dbReference type="GO" id="GO:0006487">
    <property type="term" value="P:protein N-linked glycosylation"/>
    <property type="evidence" value="ECO:0007669"/>
    <property type="project" value="TreeGrafter"/>
</dbReference>
<evidence type="ECO:0000256" key="11">
    <source>
        <dbReference type="RuleBase" id="RU363110"/>
    </source>
</evidence>
<feature type="transmembrane region" description="Helical" evidence="11">
    <location>
        <begin position="582"/>
        <end position="601"/>
    </location>
</feature>
<dbReference type="GO" id="GO:0042283">
    <property type="term" value="F:dolichyl pyrophosphate Glc1Man9GlcNAc2 alpha-1,3-glucosyltransferase activity"/>
    <property type="evidence" value="ECO:0007669"/>
    <property type="project" value="UniProtKB-EC"/>
</dbReference>
<dbReference type="Pfam" id="PF03155">
    <property type="entry name" value="Alg6_Alg8"/>
    <property type="match status" value="1"/>
</dbReference>
<feature type="transmembrane region" description="Helical" evidence="11">
    <location>
        <begin position="207"/>
        <end position="224"/>
    </location>
</feature>
<evidence type="ECO:0000256" key="2">
    <source>
        <dbReference type="ARBA" id="ARBA00004922"/>
    </source>
</evidence>
<feature type="transmembrane region" description="Helical" evidence="11">
    <location>
        <begin position="444"/>
        <end position="465"/>
    </location>
</feature>
<feature type="transmembrane region" description="Helical" evidence="11">
    <location>
        <begin position="509"/>
        <end position="530"/>
    </location>
</feature>
<dbReference type="PANTHER" id="PTHR12413">
    <property type="entry name" value="DOLICHYL GLYCOSYLTRANSFERASE"/>
    <property type="match status" value="1"/>
</dbReference>
<reference evidence="14" key="1">
    <citation type="submission" date="2016-10" db="EMBL/GenBank/DDBJ databases">
        <authorList>
            <person name="Jeantristanb JTB J.-T."/>
            <person name="Ricardo R."/>
        </authorList>
    </citation>
    <scope>NUCLEOTIDE SEQUENCE [LARGE SCALE GENOMIC DNA]</scope>
</reference>
<comment type="similarity">
    <text evidence="3 11">Belongs to the ALG6/ALG8 glucosyltransferase family.</text>
</comment>
<comment type="pathway">
    <text evidence="2 11">Protein modification; protein glycosylation.</text>
</comment>
<evidence type="ECO:0000313" key="14">
    <source>
        <dbReference type="Proteomes" id="UP000249723"/>
    </source>
</evidence>